<dbReference type="GO" id="GO:0003677">
    <property type="term" value="F:DNA binding"/>
    <property type="evidence" value="ECO:0007669"/>
    <property type="project" value="InterPro"/>
</dbReference>
<dbReference type="InterPro" id="IPR011010">
    <property type="entry name" value="DNA_brk_join_enz"/>
</dbReference>
<organism evidence="2 3">
    <name type="scientific">Galerina marginata (strain CBS 339.88)</name>
    <dbReference type="NCBI Taxonomy" id="685588"/>
    <lineage>
        <taxon>Eukaryota</taxon>
        <taxon>Fungi</taxon>
        <taxon>Dikarya</taxon>
        <taxon>Basidiomycota</taxon>
        <taxon>Agaricomycotina</taxon>
        <taxon>Agaricomycetes</taxon>
        <taxon>Agaricomycetidae</taxon>
        <taxon>Agaricales</taxon>
        <taxon>Agaricineae</taxon>
        <taxon>Strophariaceae</taxon>
        <taxon>Galerina</taxon>
    </lineage>
</organism>
<name>A0A067SU25_GALM3</name>
<sequence length="585" mass="66385">METFADRLQKIINPSVHTLATLAASADDGQPQAPVPPGPPVAAQPAPELPPNARQLRFQQRLNATRNMETAEDRDRAYEECLAASKEIASRESRKTRDARQRIKEIWEIWINEIRPSYKPRLTLPEMWTWAVVAEHMFMFLPDLLVTTPPRKGYATLKGSTLVSWFHILLVLLIENLIDQDGKKKGFAFLADQGRLNKLKDQVVQLTTEHNLSRVQNNKVYFGRTELQCLFSVMLDASRFSGPQRIRVFQTGFASTIILAGTMRTSTLAVASHWLEEHGQFLKMRDFKLYVHGYMDFEIKVHYSHFKGALNTPVADEQIHSYRSVRMGHNAFFDPTVWGVLLWFSRGMFGDRYKTLADLCNDRSAEITFMPEKLDEPAQVLFPTPPPLLIKSSSFLASQFGRSGAFVYPPRAISSQALGQCFAEWCEKAGLPRSTLYAVRRETSNLFALQYGAEIAKDILNHSTTGVFRRHYSKNTDNFDLVALRLGETAGALEKVPGEIQRQQDQKGAFLRTAVEYLVRIKIQKGEEEIKELAAKKDAVEELAPVVEIKEKIASIYQLYVACFTRERLKNPKVPGTRASFKGKL</sequence>
<evidence type="ECO:0000313" key="3">
    <source>
        <dbReference type="Proteomes" id="UP000027222"/>
    </source>
</evidence>
<dbReference type="EMBL" id="KL142385">
    <property type="protein sequence ID" value="KDR73547.1"/>
    <property type="molecule type" value="Genomic_DNA"/>
</dbReference>
<dbReference type="HOGENOM" id="CLU_466200_0_0_1"/>
<dbReference type="AlphaFoldDB" id="A0A067SU25"/>
<reference evidence="3" key="1">
    <citation type="journal article" date="2014" name="Proc. Natl. Acad. Sci. U.S.A.">
        <title>Extensive sampling of basidiomycete genomes demonstrates inadequacy of the white-rot/brown-rot paradigm for wood decay fungi.</title>
        <authorList>
            <person name="Riley R."/>
            <person name="Salamov A.A."/>
            <person name="Brown D.W."/>
            <person name="Nagy L.G."/>
            <person name="Floudas D."/>
            <person name="Held B.W."/>
            <person name="Levasseur A."/>
            <person name="Lombard V."/>
            <person name="Morin E."/>
            <person name="Otillar R."/>
            <person name="Lindquist E.A."/>
            <person name="Sun H."/>
            <person name="LaButti K.M."/>
            <person name="Schmutz J."/>
            <person name="Jabbour D."/>
            <person name="Luo H."/>
            <person name="Baker S.E."/>
            <person name="Pisabarro A.G."/>
            <person name="Walton J.D."/>
            <person name="Blanchette R.A."/>
            <person name="Henrissat B."/>
            <person name="Martin F."/>
            <person name="Cullen D."/>
            <person name="Hibbett D.S."/>
            <person name="Grigoriev I.V."/>
        </authorList>
    </citation>
    <scope>NUCLEOTIDE SEQUENCE [LARGE SCALE GENOMIC DNA]</scope>
    <source>
        <strain evidence="3">CBS 339.88</strain>
    </source>
</reference>
<evidence type="ECO:0000313" key="2">
    <source>
        <dbReference type="EMBL" id="KDR73547.1"/>
    </source>
</evidence>
<feature type="region of interest" description="Disordered" evidence="1">
    <location>
        <begin position="23"/>
        <end position="50"/>
    </location>
</feature>
<evidence type="ECO:0000256" key="1">
    <source>
        <dbReference type="SAM" id="MobiDB-lite"/>
    </source>
</evidence>
<dbReference type="Proteomes" id="UP000027222">
    <property type="component" value="Unassembled WGS sequence"/>
</dbReference>
<keyword evidence="3" id="KW-1185">Reference proteome</keyword>
<gene>
    <name evidence="2" type="ORF">GALMADRAFT_617661</name>
</gene>
<protein>
    <submittedName>
        <fullName evidence="2">Uncharacterized protein</fullName>
    </submittedName>
</protein>
<dbReference type="OrthoDB" id="3253465at2759"/>
<dbReference type="SUPFAM" id="SSF56349">
    <property type="entry name" value="DNA breaking-rejoining enzymes"/>
    <property type="match status" value="1"/>
</dbReference>
<proteinExistence type="predicted"/>
<accession>A0A067SU25</accession>
<feature type="compositionally biased region" description="Pro residues" evidence="1">
    <location>
        <begin position="33"/>
        <end position="50"/>
    </location>
</feature>